<evidence type="ECO:0000256" key="5">
    <source>
        <dbReference type="ARBA" id="ARBA00023136"/>
    </source>
</evidence>
<dbReference type="eggNOG" id="COG0577">
    <property type="taxonomic scope" value="Bacteria"/>
</dbReference>
<organism evidence="9 10">
    <name type="scientific">Spirosoma linguale (strain ATCC 33905 / DSM 74 / LMG 10896 / Claus 1)</name>
    <dbReference type="NCBI Taxonomy" id="504472"/>
    <lineage>
        <taxon>Bacteria</taxon>
        <taxon>Pseudomonadati</taxon>
        <taxon>Bacteroidota</taxon>
        <taxon>Cytophagia</taxon>
        <taxon>Cytophagales</taxon>
        <taxon>Cytophagaceae</taxon>
        <taxon>Spirosoma</taxon>
    </lineage>
</organism>
<evidence type="ECO:0000256" key="3">
    <source>
        <dbReference type="ARBA" id="ARBA00022692"/>
    </source>
</evidence>
<name>D2QC25_SPILD</name>
<dbReference type="PANTHER" id="PTHR30572:SF18">
    <property type="entry name" value="ABC-TYPE MACROLIDE FAMILY EXPORT SYSTEM PERMEASE COMPONENT 2"/>
    <property type="match status" value="1"/>
</dbReference>
<sequence length="714" mass="80032">MAQTMIGSYLKTTTRNILRHKLFATINIIGLAIGLAVGLLVITLVHDLFSYDRFHQKRDRIYRIITSRQDAQLGNQDYASASVKVGQICQQQMPGIEETAIVRQGYRGDATVQQTTLPISGLWATPSFLSVFTFPLLRGNPMTALKEPYSLVITQKQAQKLFGAVDPVNQVIRLDSTNYKVTGVLQDIPLFSHIQFDALISWSTLQQARQNDPNFFSWDNIADTYVYLLLPKNGDASVVQRQLDQLDQVENAVIKPRAMSTRLQPLMSIFLGKDLRNEIGHSLPLSTLWALLAFAFIAILTACFNYTNLSIARSLRRAREVGVRKVLGAVKGQVLAQFIVEAIVTALLAMLLAFEFFLGLRSAFLALGPSFATLQLSWGVVLAFGLLAILVGILAGLVPAISLTKINPLQVLKNLQSITLFRHVTLRKALIFSQYTFSLFFVAVTLILYQQYQFFIRQDVGFQTDHILNIALQNQSAESLKQKLSQIPQVQQISQSQRITSLGATYQTYLRYKDPQDSLAAKLNGIDQQYLSLHHYKLLAGRYFTPAQTDSASNEILINQELMKHFNLGNGNPQKAVGSLLTTGEKAYQVVGVLSDFHYNSLYEKMEPAFFRYAPKDASYLNVKVASGKEPATIARIRQAWKQVDTVHPFVASWYEDDIEEFYHPLSVISKLIGSLAFLTIFIASLGLFGMVVYTAETRLKEISIRKAYATDRI</sequence>
<evidence type="ECO:0000256" key="4">
    <source>
        <dbReference type="ARBA" id="ARBA00022989"/>
    </source>
</evidence>
<keyword evidence="3 6" id="KW-0812">Transmembrane</keyword>
<dbReference type="STRING" id="504472.Slin_3764"/>
<dbReference type="Pfam" id="PF12704">
    <property type="entry name" value="MacB_PCD"/>
    <property type="match status" value="2"/>
</dbReference>
<keyword evidence="5 6" id="KW-0472">Membrane</keyword>
<feature type="transmembrane region" description="Helical" evidence="6">
    <location>
        <begin position="288"/>
        <end position="309"/>
    </location>
</feature>
<feature type="transmembrane region" description="Helical" evidence="6">
    <location>
        <begin position="429"/>
        <end position="449"/>
    </location>
</feature>
<dbReference type="KEGG" id="sli:Slin_3764"/>
<evidence type="ECO:0008006" key="11">
    <source>
        <dbReference type="Google" id="ProtNLM"/>
    </source>
</evidence>
<keyword evidence="2" id="KW-1003">Cell membrane</keyword>
<dbReference type="Pfam" id="PF02687">
    <property type="entry name" value="FtsX"/>
    <property type="match status" value="1"/>
</dbReference>
<dbReference type="GO" id="GO:0022857">
    <property type="term" value="F:transmembrane transporter activity"/>
    <property type="evidence" value="ECO:0007669"/>
    <property type="project" value="TreeGrafter"/>
</dbReference>
<dbReference type="AlphaFoldDB" id="D2QC25"/>
<accession>D2QC25</accession>
<evidence type="ECO:0000313" key="10">
    <source>
        <dbReference type="Proteomes" id="UP000002028"/>
    </source>
</evidence>
<dbReference type="RefSeq" id="WP_012928275.1">
    <property type="nucleotide sequence ID" value="NC_013730.1"/>
</dbReference>
<comment type="subcellular location">
    <subcellularLocation>
        <location evidence="1">Cell membrane</location>
        <topology evidence="1">Multi-pass membrane protein</topology>
    </subcellularLocation>
</comment>
<dbReference type="HOGENOM" id="CLU_008713_0_1_10"/>
<evidence type="ECO:0000256" key="2">
    <source>
        <dbReference type="ARBA" id="ARBA00022475"/>
    </source>
</evidence>
<evidence type="ECO:0000259" key="8">
    <source>
        <dbReference type="Pfam" id="PF12704"/>
    </source>
</evidence>
<feature type="transmembrane region" description="Helical" evidence="6">
    <location>
        <begin position="21"/>
        <end position="45"/>
    </location>
</feature>
<protein>
    <recommendedName>
        <fullName evidence="11">ABC3 transporter permease protein domain-containing protein</fullName>
    </recommendedName>
</protein>
<evidence type="ECO:0000259" key="7">
    <source>
        <dbReference type="Pfam" id="PF02687"/>
    </source>
</evidence>
<evidence type="ECO:0000313" key="9">
    <source>
        <dbReference type="EMBL" id="ADB39760.1"/>
    </source>
</evidence>
<reference evidence="9 10" key="1">
    <citation type="journal article" date="2010" name="Stand. Genomic Sci.">
        <title>Complete genome sequence of Spirosoma linguale type strain (1).</title>
        <authorList>
            <person name="Lail K."/>
            <person name="Sikorski J."/>
            <person name="Saunders E."/>
            <person name="Lapidus A."/>
            <person name="Glavina Del Rio T."/>
            <person name="Copeland A."/>
            <person name="Tice H."/>
            <person name="Cheng J.-F."/>
            <person name="Lucas S."/>
            <person name="Nolan M."/>
            <person name="Bruce D."/>
            <person name="Goodwin L."/>
            <person name="Pitluck S."/>
            <person name="Ivanova N."/>
            <person name="Mavromatis K."/>
            <person name="Ovchinnikova G."/>
            <person name="Pati A."/>
            <person name="Chen A."/>
            <person name="Palaniappan K."/>
            <person name="Land M."/>
            <person name="Hauser L."/>
            <person name="Chang Y.-J."/>
            <person name="Jeffries C.D."/>
            <person name="Chain P."/>
            <person name="Brettin T."/>
            <person name="Detter J.C."/>
            <person name="Schuetze A."/>
            <person name="Rohde M."/>
            <person name="Tindall B.J."/>
            <person name="Goeker M."/>
            <person name="Bristow J."/>
            <person name="Eisen J.A."/>
            <person name="Markowitz V."/>
            <person name="Hugenholtz P."/>
            <person name="Kyrpides N.C."/>
            <person name="Klenk H.-P."/>
            <person name="Chen F."/>
        </authorList>
    </citation>
    <scope>NUCLEOTIDE SEQUENCE [LARGE SCALE GENOMIC DNA]</scope>
    <source>
        <strain evidence="10">ATCC 33905 / DSM 74 / LMG 10896 / Claus 1</strain>
    </source>
</reference>
<dbReference type="InterPro" id="IPR050250">
    <property type="entry name" value="Macrolide_Exporter_MacB"/>
</dbReference>
<keyword evidence="10" id="KW-1185">Reference proteome</keyword>
<feature type="domain" description="MacB-like periplasmic core" evidence="8">
    <location>
        <begin position="439"/>
        <end position="636"/>
    </location>
</feature>
<feature type="domain" description="ABC3 transporter permease C-terminal" evidence="7">
    <location>
        <begin position="293"/>
        <end position="408"/>
    </location>
</feature>
<feature type="transmembrane region" description="Helical" evidence="6">
    <location>
        <begin position="334"/>
        <end position="358"/>
    </location>
</feature>
<dbReference type="GO" id="GO:0005886">
    <property type="term" value="C:plasma membrane"/>
    <property type="evidence" value="ECO:0007669"/>
    <property type="project" value="UniProtKB-SubCell"/>
</dbReference>
<proteinExistence type="predicted"/>
<dbReference type="Proteomes" id="UP000002028">
    <property type="component" value="Chromosome"/>
</dbReference>
<dbReference type="EMBL" id="CP001769">
    <property type="protein sequence ID" value="ADB39760.1"/>
    <property type="molecule type" value="Genomic_DNA"/>
</dbReference>
<keyword evidence="4 6" id="KW-1133">Transmembrane helix</keyword>
<dbReference type="InterPro" id="IPR003838">
    <property type="entry name" value="ABC3_permease_C"/>
</dbReference>
<feature type="transmembrane region" description="Helical" evidence="6">
    <location>
        <begin position="672"/>
        <end position="696"/>
    </location>
</feature>
<dbReference type="PANTHER" id="PTHR30572">
    <property type="entry name" value="MEMBRANE COMPONENT OF TRANSPORTER-RELATED"/>
    <property type="match status" value="1"/>
</dbReference>
<evidence type="ECO:0000256" key="6">
    <source>
        <dbReference type="SAM" id="Phobius"/>
    </source>
</evidence>
<feature type="domain" description="MacB-like periplasmic core" evidence="8">
    <location>
        <begin position="26"/>
        <end position="245"/>
    </location>
</feature>
<evidence type="ECO:0000256" key="1">
    <source>
        <dbReference type="ARBA" id="ARBA00004651"/>
    </source>
</evidence>
<dbReference type="InterPro" id="IPR025857">
    <property type="entry name" value="MacB_PCD"/>
</dbReference>
<gene>
    <name evidence="9" type="ordered locus">Slin_3764</name>
</gene>
<feature type="transmembrane region" description="Helical" evidence="6">
    <location>
        <begin position="378"/>
        <end position="403"/>
    </location>
</feature>